<feature type="domain" description="Peptidase C51" evidence="3">
    <location>
        <begin position="323"/>
        <end position="455"/>
    </location>
</feature>
<evidence type="ECO:0000313" key="4">
    <source>
        <dbReference type="EMBL" id="QTF82117.1"/>
    </source>
</evidence>
<feature type="compositionally biased region" description="Low complexity" evidence="2">
    <location>
        <begin position="293"/>
        <end position="325"/>
    </location>
</feature>
<name>A0A8A5LQU0_9CAUD</name>
<feature type="region of interest" description="Disordered" evidence="2">
    <location>
        <begin position="280"/>
        <end position="325"/>
    </location>
</feature>
<organism evidence="4 5">
    <name type="scientific">Arthrobacter phage Prairie</name>
    <dbReference type="NCBI Taxonomy" id="2816463"/>
    <lineage>
        <taxon>Viruses</taxon>
        <taxon>Duplodnaviria</taxon>
        <taxon>Heunggongvirae</taxon>
        <taxon>Uroviricota</taxon>
        <taxon>Caudoviricetes</taxon>
        <taxon>Berryhillviridae</taxon>
        <taxon>Lilmacvirus</taxon>
        <taxon>Lilmacvirus prairie</taxon>
    </lineage>
</organism>
<sequence>MATTLDASGRLLGIRVSGKQFNLDMVEAAEEVSLSLSTSAVTEMSFTFADNQDSGVFRSGVLSQGASVTYGEWRMVVEDLDLKPGPIGPSLEVKAPSRFVTALRKQTGAKSWGRTDVSAWVRNIAKSVGMSSVVQPGLGAQTILRKAPDGETRENTWDVLAELSKTTGTWLFEYGSTLVFARPTWLVGGAWGNRQFDLVYNGWGDYSEALAAMPSYGNHPSAEPRESLSFGLISPDADRIRPGDEVNLSGRAVGAAAGKWIVTGVDFPLTVDAPVEVSAQRPINPKIEPPRTTPSSSSPGATGRTPASSSRSSSGAPTAPGAGSAVDRWAASVDGRYIDMDGAFGAQCVDLAIHYNLRAVGGPSINGNGRDWFANGRASGAYEAYAVGGANGETAGKGDIACWGPSWGGGWGHVAIVLADNGSTLTVMSQNPGPARRMNLGKNGLQGYLRPKRFL</sequence>
<dbReference type="GO" id="GO:0001897">
    <property type="term" value="P:symbiont-mediated cytolysis of host cell"/>
    <property type="evidence" value="ECO:0007669"/>
    <property type="project" value="UniProtKB-ARBA"/>
</dbReference>
<proteinExistence type="predicted"/>
<keyword evidence="1" id="KW-0929">Antimicrobial</keyword>
<evidence type="ECO:0000256" key="2">
    <source>
        <dbReference type="SAM" id="MobiDB-lite"/>
    </source>
</evidence>
<dbReference type="InterPro" id="IPR007921">
    <property type="entry name" value="CHAP_dom"/>
</dbReference>
<dbReference type="SUPFAM" id="SSF54001">
    <property type="entry name" value="Cysteine proteinases"/>
    <property type="match status" value="1"/>
</dbReference>
<dbReference type="Gene3D" id="3.90.1720.10">
    <property type="entry name" value="endopeptidase domain like (from Nostoc punctiforme)"/>
    <property type="match status" value="1"/>
</dbReference>
<dbReference type="Pfam" id="PF05257">
    <property type="entry name" value="CHAP"/>
    <property type="match status" value="1"/>
</dbReference>
<gene>
    <name evidence="4" type="primary">20</name>
    <name evidence="4" type="ORF">SEA_PRAIRIE_20</name>
</gene>
<accession>A0A8A5LQU0</accession>
<evidence type="ECO:0000256" key="1">
    <source>
        <dbReference type="ARBA" id="ARBA00022529"/>
    </source>
</evidence>
<evidence type="ECO:0000313" key="5">
    <source>
        <dbReference type="Proteomes" id="UP000664925"/>
    </source>
</evidence>
<dbReference type="Proteomes" id="UP000664925">
    <property type="component" value="Segment"/>
</dbReference>
<evidence type="ECO:0000259" key="3">
    <source>
        <dbReference type="PROSITE" id="PS50911"/>
    </source>
</evidence>
<dbReference type="InterPro" id="IPR038765">
    <property type="entry name" value="Papain-like_cys_pep_sf"/>
</dbReference>
<protein>
    <submittedName>
        <fullName evidence="4">Minor tail protein</fullName>
    </submittedName>
</protein>
<dbReference type="PROSITE" id="PS50911">
    <property type="entry name" value="CHAP"/>
    <property type="match status" value="1"/>
</dbReference>
<reference evidence="4" key="1">
    <citation type="submission" date="2021-02" db="EMBL/GenBank/DDBJ databases">
        <authorList>
            <person name="Johnson B.J."/>
            <person name="Isenhart S.H."/>
            <person name="Brown D.K."/>
            <person name="Kleven A.S."/>
            <person name="Bohn B.R."/>
            <person name="Martinez L.A."/>
            <person name="Garcia C.A."/>
            <person name="Zack K.M."/>
            <person name="Garlena R.A."/>
            <person name="Russell D.A."/>
            <person name="Jacobs-Sera D."/>
            <person name="Hatfull G.F."/>
        </authorList>
    </citation>
    <scope>NUCLEOTIDE SEQUENCE</scope>
</reference>
<dbReference type="EMBL" id="MW601223">
    <property type="protein sequence ID" value="QTF82117.1"/>
    <property type="molecule type" value="Genomic_DNA"/>
</dbReference>
<keyword evidence="5" id="KW-1185">Reference proteome</keyword>